<reference evidence="3 4" key="1">
    <citation type="submission" date="2016-10" db="EMBL/GenBank/DDBJ databases">
        <authorList>
            <person name="de Groot N.N."/>
        </authorList>
    </citation>
    <scope>NUCLEOTIDE SEQUENCE [LARGE SCALE GENOMIC DNA]</scope>
    <source>
        <strain evidence="3 4">CGMCC 4.3519</strain>
    </source>
</reference>
<feature type="transmembrane region" description="Helical" evidence="1">
    <location>
        <begin position="77"/>
        <end position="100"/>
    </location>
</feature>
<feature type="transmembrane region" description="Helical" evidence="1">
    <location>
        <begin position="120"/>
        <end position="140"/>
    </location>
</feature>
<feature type="domain" description="DUF7847" evidence="2">
    <location>
        <begin position="71"/>
        <end position="284"/>
    </location>
</feature>
<dbReference type="PANTHER" id="PTHR33133:SF1">
    <property type="entry name" value="EXPRESSED PROTEIN-RELATED"/>
    <property type="match status" value="1"/>
</dbReference>
<dbReference type="RefSeq" id="WP_342745049.1">
    <property type="nucleotide sequence ID" value="NZ_FOET01000001.1"/>
</dbReference>
<organism evidence="3 4">
    <name type="scientific">Streptomyces radiopugnans</name>
    <dbReference type="NCBI Taxonomy" id="403935"/>
    <lineage>
        <taxon>Bacteria</taxon>
        <taxon>Bacillati</taxon>
        <taxon>Actinomycetota</taxon>
        <taxon>Actinomycetes</taxon>
        <taxon>Kitasatosporales</taxon>
        <taxon>Streptomycetaceae</taxon>
        <taxon>Streptomyces</taxon>
    </lineage>
</organism>
<protein>
    <recommendedName>
        <fullName evidence="2">DUF7847 domain-containing protein</fullName>
    </recommendedName>
</protein>
<name>A0A1H8YTA1_9ACTN</name>
<feature type="transmembrane region" description="Helical" evidence="1">
    <location>
        <begin position="205"/>
        <end position="226"/>
    </location>
</feature>
<evidence type="ECO:0000259" key="2">
    <source>
        <dbReference type="Pfam" id="PF25231"/>
    </source>
</evidence>
<dbReference type="PANTHER" id="PTHR33133">
    <property type="entry name" value="OS08G0107100 PROTEIN-RELATED"/>
    <property type="match status" value="1"/>
</dbReference>
<dbReference type="STRING" id="403935.SAMN05216481_1016"/>
<dbReference type="Pfam" id="PF25231">
    <property type="entry name" value="DUF7847"/>
    <property type="match status" value="1"/>
</dbReference>
<sequence length="318" mass="33034">MGEILDGAVSTARAHWRTVLGISLAVAIMIQLASTVATGVWMRDNSGLQALETKAEPTTDEVLDALSGTFSALGVELLASLVGTVIATAMLTVVVSRAVLGRPVSTGEAWRDSRPQLARLLGLTLLVGLIVTGAITLGLMPGILLGAAGSEVAGIGIGLLGGLAGTVAAVWLWVRYCLSAPALMLERQGVLAALRRSAKLVRNSWWRIFGIQLLTVVLAFMISMIVQLPASLLAPVLSGDGIDGFMTGGVADITWTYLIVVGIGAVLASTITLPLSAGVTALLYMDQRIRREALDLELARAAGVPGYERPTDGTTPGN</sequence>
<proteinExistence type="predicted"/>
<keyword evidence="1" id="KW-0472">Membrane</keyword>
<dbReference type="InterPro" id="IPR057169">
    <property type="entry name" value="DUF7847"/>
</dbReference>
<evidence type="ECO:0000313" key="4">
    <source>
        <dbReference type="Proteomes" id="UP000199055"/>
    </source>
</evidence>
<gene>
    <name evidence="3" type="ORF">SAMN05216481_1016</name>
</gene>
<feature type="transmembrane region" description="Helical" evidence="1">
    <location>
        <begin position="255"/>
        <end position="284"/>
    </location>
</feature>
<keyword evidence="1" id="KW-1133">Transmembrane helix</keyword>
<evidence type="ECO:0000313" key="3">
    <source>
        <dbReference type="EMBL" id="SEP55425.1"/>
    </source>
</evidence>
<keyword evidence="4" id="KW-1185">Reference proteome</keyword>
<dbReference type="Proteomes" id="UP000199055">
    <property type="component" value="Unassembled WGS sequence"/>
</dbReference>
<feature type="transmembrane region" description="Helical" evidence="1">
    <location>
        <begin position="20"/>
        <end position="42"/>
    </location>
</feature>
<feature type="transmembrane region" description="Helical" evidence="1">
    <location>
        <begin position="152"/>
        <end position="174"/>
    </location>
</feature>
<dbReference type="AlphaFoldDB" id="A0A1H8YTA1"/>
<dbReference type="EMBL" id="FOET01000001">
    <property type="protein sequence ID" value="SEP55425.1"/>
    <property type="molecule type" value="Genomic_DNA"/>
</dbReference>
<accession>A0A1H8YTA1</accession>
<evidence type="ECO:0000256" key="1">
    <source>
        <dbReference type="SAM" id="Phobius"/>
    </source>
</evidence>
<keyword evidence="1" id="KW-0812">Transmembrane</keyword>